<evidence type="ECO:0000313" key="9">
    <source>
        <dbReference type="Proteomes" id="UP000443353"/>
    </source>
</evidence>
<evidence type="ECO:0000313" key="8">
    <source>
        <dbReference type="EMBL" id="MVW61778.1"/>
    </source>
</evidence>
<proteinExistence type="inferred from homology"/>
<accession>A0A7X3G192</accession>
<reference evidence="8 9" key="1">
    <citation type="submission" date="2019-12" db="EMBL/GenBank/DDBJ databases">
        <authorList>
            <person name="Li C."/>
            <person name="Zhao J."/>
        </authorList>
    </citation>
    <scope>NUCLEOTIDE SEQUENCE [LARGE SCALE GENOMIC DNA]</scope>
    <source>
        <strain evidence="8 9">NEAU-DD11</strain>
    </source>
</reference>
<dbReference type="RefSeq" id="WP_160409625.1">
    <property type="nucleotide sequence ID" value="NZ_WSES01000005.1"/>
</dbReference>
<dbReference type="SUPFAM" id="SSF103481">
    <property type="entry name" value="Multidrug resistance efflux transporter EmrE"/>
    <property type="match status" value="2"/>
</dbReference>
<feature type="transmembrane region" description="Helical" evidence="6">
    <location>
        <begin position="149"/>
        <end position="167"/>
    </location>
</feature>
<feature type="transmembrane region" description="Helical" evidence="6">
    <location>
        <begin position="179"/>
        <end position="198"/>
    </location>
</feature>
<evidence type="ECO:0000259" key="7">
    <source>
        <dbReference type="Pfam" id="PF00892"/>
    </source>
</evidence>
<dbReference type="InterPro" id="IPR000620">
    <property type="entry name" value="EamA_dom"/>
</dbReference>
<feature type="transmembrane region" description="Helical" evidence="6">
    <location>
        <begin position="210"/>
        <end position="230"/>
    </location>
</feature>
<evidence type="ECO:0000256" key="1">
    <source>
        <dbReference type="ARBA" id="ARBA00004141"/>
    </source>
</evidence>
<dbReference type="Proteomes" id="UP000443353">
    <property type="component" value="Unassembled WGS sequence"/>
</dbReference>
<evidence type="ECO:0000256" key="6">
    <source>
        <dbReference type="SAM" id="Phobius"/>
    </source>
</evidence>
<evidence type="ECO:0000256" key="3">
    <source>
        <dbReference type="ARBA" id="ARBA00022692"/>
    </source>
</evidence>
<feature type="domain" description="EamA" evidence="7">
    <location>
        <begin position="150"/>
        <end position="282"/>
    </location>
</feature>
<feature type="transmembrane region" description="Helical" evidence="6">
    <location>
        <begin position="96"/>
        <end position="117"/>
    </location>
</feature>
<name>A0A7X3G192_9BURK</name>
<evidence type="ECO:0000256" key="4">
    <source>
        <dbReference type="ARBA" id="ARBA00022989"/>
    </source>
</evidence>
<feature type="transmembrane region" description="Helical" evidence="6">
    <location>
        <begin position="35"/>
        <end position="56"/>
    </location>
</feature>
<dbReference type="AlphaFoldDB" id="A0A7X3G192"/>
<keyword evidence="9" id="KW-1185">Reference proteome</keyword>
<feature type="domain" description="EamA" evidence="7">
    <location>
        <begin position="6"/>
        <end position="139"/>
    </location>
</feature>
<comment type="caution">
    <text evidence="8">The sequence shown here is derived from an EMBL/GenBank/DDBJ whole genome shotgun (WGS) entry which is preliminary data.</text>
</comment>
<feature type="transmembrane region" description="Helical" evidence="6">
    <location>
        <begin position="242"/>
        <end position="261"/>
    </location>
</feature>
<evidence type="ECO:0000256" key="2">
    <source>
        <dbReference type="ARBA" id="ARBA00007362"/>
    </source>
</evidence>
<dbReference type="PANTHER" id="PTHR32322">
    <property type="entry name" value="INNER MEMBRANE TRANSPORTER"/>
    <property type="match status" value="1"/>
</dbReference>
<dbReference type="InterPro" id="IPR050638">
    <property type="entry name" value="AA-Vitamin_Transporters"/>
</dbReference>
<gene>
    <name evidence="8" type="ORF">GPY61_17755</name>
</gene>
<keyword evidence="5 6" id="KW-0472">Membrane</keyword>
<dbReference type="EMBL" id="WSES01000005">
    <property type="protein sequence ID" value="MVW61778.1"/>
    <property type="molecule type" value="Genomic_DNA"/>
</dbReference>
<feature type="transmembrane region" description="Helical" evidence="6">
    <location>
        <begin position="124"/>
        <end position="143"/>
    </location>
</feature>
<evidence type="ECO:0000256" key="5">
    <source>
        <dbReference type="ARBA" id="ARBA00023136"/>
    </source>
</evidence>
<organism evidence="8 9">
    <name type="scientific">Massilia cellulosiltytica</name>
    <dbReference type="NCBI Taxonomy" id="2683234"/>
    <lineage>
        <taxon>Bacteria</taxon>
        <taxon>Pseudomonadati</taxon>
        <taxon>Pseudomonadota</taxon>
        <taxon>Betaproteobacteria</taxon>
        <taxon>Burkholderiales</taxon>
        <taxon>Oxalobacteraceae</taxon>
        <taxon>Telluria group</taxon>
        <taxon>Massilia</taxon>
    </lineage>
</organism>
<comment type="similarity">
    <text evidence="2">Belongs to the EamA transporter family.</text>
</comment>
<sequence>MSDKTLGYWYLTLAMVLVGSTVVASKIAAAGLPPFTATALRFALALPCFLVLLHVSGERLPRPGWRDGALLVVQGLAGTAGYTALLMAGLRATSALDAGVILGTLPVVSAVVAVLVLGERPRPALMATVLLAGAGLFVLQPAGRGAGSLTGNALVFGAVLCEALFILLNKRVRIAMSPLALSTLMSAIGLAASLPFALAERGSMAAVTPAALLAVGYYALLPTVAGFLLWYAGTARVGGTEAALFTALAPVAALLLAALLLDEPVGPRQFAGIAFVLAAVGVSARPAARQAQVLPPTP</sequence>
<feature type="transmembrane region" description="Helical" evidence="6">
    <location>
        <begin position="267"/>
        <end position="284"/>
    </location>
</feature>
<keyword evidence="4 6" id="KW-1133">Transmembrane helix</keyword>
<comment type="subcellular location">
    <subcellularLocation>
        <location evidence="1">Membrane</location>
        <topology evidence="1">Multi-pass membrane protein</topology>
    </subcellularLocation>
</comment>
<dbReference type="GO" id="GO:0016020">
    <property type="term" value="C:membrane"/>
    <property type="evidence" value="ECO:0007669"/>
    <property type="project" value="UniProtKB-SubCell"/>
</dbReference>
<dbReference type="Pfam" id="PF00892">
    <property type="entry name" value="EamA"/>
    <property type="match status" value="2"/>
</dbReference>
<feature type="transmembrane region" description="Helical" evidence="6">
    <location>
        <begin position="7"/>
        <end position="29"/>
    </location>
</feature>
<dbReference type="PANTHER" id="PTHR32322:SF2">
    <property type="entry name" value="EAMA DOMAIN-CONTAINING PROTEIN"/>
    <property type="match status" value="1"/>
</dbReference>
<dbReference type="InterPro" id="IPR037185">
    <property type="entry name" value="EmrE-like"/>
</dbReference>
<protein>
    <submittedName>
        <fullName evidence="8">EamA family transporter</fullName>
    </submittedName>
</protein>
<feature type="transmembrane region" description="Helical" evidence="6">
    <location>
        <begin position="68"/>
        <end position="90"/>
    </location>
</feature>
<keyword evidence="3 6" id="KW-0812">Transmembrane</keyword>